<protein>
    <submittedName>
        <fullName evidence="1">Uncharacterized protein</fullName>
    </submittedName>
</protein>
<evidence type="ECO:0000313" key="1">
    <source>
        <dbReference type="EMBL" id="KAF7232973.1"/>
    </source>
</evidence>
<feature type="non-terminal residue" evidence="1">
    <location>
        <position position="1"/>
    </location>
</feature>
<proteinExistence type="predicted"/>
<dbReference type="EMBL" id="JTDE01021407">
    <property type="protein sequence ID" value="KAF7232973.1"/>
    <property type="molecule type" value="Genomic_DNA"/>
</dbReference>
<comment type="caution">
    <text evidence="1">The sequence shown here is derived from an EMBL/GenBank/DDBJ whole genome shotgun (WGS) entry which is preliminary data.</text>
</comment>
<dbReference type="Proteomes" id="UP000822476">
    <property type="component" value="Unassembled WGS sequence"/>
</dbReference>
<accession>A0A8S9YCV6</accession>
<dbReference type="AlphaFoldDB" id="A0A8S9YCV6"/>
<reference evidence="1" key="1">
    <citation type="submission" date="2019-07" db="EMBL/GenBank/DDBJ databases">
        <title>Annotation for the trematode Paragonimus miyazaki's.</title>
        <authorList>
            <person name="Choi Y.-J."/>
        </authorList>
    </citation>
    <scope>NUCLEOTIDE SEQUENCE</scope>
    <source>
        <strain evidence="1">Japan</strain>
    </source>
</reference>
<gene>
    <name evidence="1" type="ORF">EG68_07404</name>
</gene>
<keyword evidence="2" id="KW-1185">Reference proteome</keyword>
<sequence>VKQSSCKCNVGEPTSSQNEISELPDLLCLPSISPNQTKVRATSSMKDSGTRPSEIDNILDRVTNKRRAKHNMCLDEWCNNLNLISEAVERKVTDYCKATAVLLTASWEAQNSTVESFAVLQDHRTVASRDIIHSWSNIETESEKRKNAIDQLECDLMICEKERIEKAS</sequence>
<name>A0A8S9YCV6_9TREM</name>
<evidence type="ECO:0000313" key="2">
    <source>
        <dbReference type="Proteomes" id="UP000822476"/>
    </source>
</evidence>
<organism evidence="1 2">
    <name type="scientific">Paragonimus skrjabini miyazakii</name>
    <dbReference type="NCBI Taxonomy" id="59628"/>
    <lineage>
        <taxon>Eukaryota</taxon>
        <taxon>Metazoa</taxon>
        <taxon>Spiralia</taxon>
        <taxon>Lophotrochozoa</taxon>
        <taxon>Platyhelminthes</taxon>
        <taxon>Trematoda</taxon>
        <taxon>Digenea</taxon>
        <taxon>Plagiorchiida</taxon>
        <taxon>Troglotremata</taxon>
        <taxon>Troglotrematidae</taxon>
        <taxon>Paragonimus</taxon>
    </lineage>
</organism>
<dbReference type="OrthoDB" id="6251770at2759"/>